<keyword evidence="6" id="KW-1185">Reference proteome</keyword>
<dbReference type="InterPro" id="IPR012291">
    <property type="entry name" value="CBM2_carb-bd_dom_sf"/>
</dbReference>
<feature type="signal peptide" evidence="3">
    <location>
        <begin position="1"/>
        <end position="25"/>
    </location>
</feature>
<protein>
    <recommendedName>
        <fullName evidence="4">CBM2 domain-containing protein</fullName>
    </recommendedName>
</protein>
<dbReference type="Gene3D" id="2.70.50.50">
    <property type="entry name" value="chitin-binding protein cbp21"/>
    <property type="match status" value="1"/>
</dbReference>
<evidence type="ECO:0000313" key="5">
    <source>
        <dbReference type="EMBL" id="GAA1778183.1"/>
    </source>
</evidence>
<dbReference type="SUPFAM" id="SSF49384">
    <property type="entry name" value="Carbohydrate-binding domain"/>
    <property type="match status" value="1"/>
</dbReference>
<dbReference type="InterPro" id="IPR014756">
    <property type="entry name" value="Ig_E-set"/>
</dbReference>
<dbReference type="InterPro" id="IPR051024">
    <property type="entry name" value="GlcNAc_Chitin_IntDeg"/>
</dbReference>
<feature type="chain" id="PRO_5047043160" description="CBM2 domain-containing protein" evidence="3">
    <location>
        <begin position="26"/>
        <end position="354"/>
    </location>
</feature>
<name>A0ABP4XFL1_9ACTN</name>
<evidence type="ECO:0000259" key="4">
    <source>
        <dbReference type="PROSITE" id="PS51173"/>
    </source>
</evidence>
<dbReference type="Pfam" id="PF00553">
    <property type="entry name" value="CBM_2"/>
    <property type="match status" value="1"/>
</dbReference>
<dbReference type="SUPFAM" id="SSF81296">
    <property type="entry name" value="E set domains"/>
    <property type="match status" value="1"/>
</dbReference>
<dbReference type="Gene3D" id="2.60.40.290">
    <property type="match status" value="1"/>
</dbReference>
<dbReference type="CDD" id="cd21177">
    <property type="entry name" value="LPMO_AA10"/>
    <property type="match status" value="1"/>
</dbReference>
<sequence>MIATVAVLIAAFALVIISKPDSASAHGSVTNPPTRNYGCWERWGSDHLNPQMATLDPMCWQAFQANPQTMWNWNGLFKENLGGNFQANIPDGQLCSGGRTQNGLYASLDAVGAWTAKQMPNNFTLTLTDSAKHGADYLLIYITKQGFDPTTQPLTWGSLDLVLRTGSYPTTGLYEAQVNAGSRTGRHVVYTIWQASHLDQPYFLCSDVIFGGGGTVTSAPVTTRGPVTSAPVTTRGPVTSAPVTSAPVTTGGSGTGGCSATYTKSSDWGNGFGANVTVTAGNASINGWTVKWTWPNGQTISQAWNATVTSSGSSVTATNVSYNGRLSAGQSTSFGFNATYSGSNGTPTLTCSAT</sequence>
<feature type="region of interest" description="Disordered" evidence="2">
    <location>
        <begin position="226"/>
        <end position="255"/>
    </location>
</feature>
<dbReference type="SMART" id="SM00637">
    <property type="entry name" value="CBD_II"/>
    <property type="match status" value="1"/>
</dbReference>
<evidence type="ECO:0000313" key="6">
    <source>
        <dbReference type="Proteomes" id="UP001500655"/>
    </source>
</evidence>
<dbReference type="InterPro" id="IPR008965">
    <property type="entry name" value="CBM2/CBM3_carb-bd_dom_sf"/>
</dbReference>
<keyword evidence="1 3" id="KW-0732">Signal</keyword>
<evidence type="ECO:0000256" key="1">
    <source>
        <dbReference type="ARBA" id="ARBA00022729"/>
    </source>
</evidence>
<evidence type="ECO:0000256" key="3">
    <source>
        <dbReference type="SAM" id="SignalP"/>
    </source>
</evidence>
<gene>
    <name evidence="5" type="ORF">GCM10009681_56480</name>
</gene>
<dbReference type="PANTHER" id="PTHR34823">
    <property type="entry name" value="GLCNAC-BINDING PROTEIN A"/>
    <property type="match status" value="1"/>
</dbReference>
<feature type="domain" description="CBM2" evidence="4">
    <location>
        <begin position="251"/>
        <end position="354"/>
    </location>
</feature>
<evidence type="ECO:0000256" key="2">
    <source>
        <dbReference type="SAM" id="MobiDB-lite"/>
    </source>
</evidence>
<dbReference type="Proteomes" id="UP001500655">
    <property type="component" value="Unassembled WGS sequence"/>
</dbReference>
<organism evidence="5 6">
    <name type="scientific">Luedemannella helvata</name>
    <dbReference type="NCBI Taxonomy" id="349315"/>
    <lineage>
        <taxon>Bacteria</taxon>
        <taxon>Bacillati</taxon>
        <taxon>Actinomycetota</taxon>
        <taxon>Actinomycetes</taxon>
        <taxon>Micromonosporales</taxon>
        <taxon>Micromonosporaceae</taxon>
        <taxon>Luedemannella</taxon>
    </lineage>
</organism>
<accession>A0ABP4XFL1</accession>
<dbReference type="Pfam" id="PF03067">
    <property type="entry name" value="LPMO_10"/>
    <property type="match status" value="1"/>
</dbReference>
<dbReference type="EMBL" id="BAAALS010000060">
    <property type="protein sequence ID" value="GAA1778183.1"/>
    <property type="molecule type" value="Genomic_DNA"/>
</dbReference>
<dbReference type="PROSITE" id="PS51173">
    <property type="entry name" value="CBM2"/>
    <property type="match status" value="1"/>
</dbReference>
<dbReference type="PANTHER" id="PTHR34823:SF1">
    <property type="entry name" value="CHITIN-BINDING TYPE-4 DOMAIN-CONTAINING PROTEIN"/>
    <property type="match status" value="1"/>
</dbReference>
<reference evidence="6" key="1">
    <citation type="journal article" date="2019" name="Int. J. Syst. Evol. Microbiol.">
        <title>The Global Catalogue of Microorganisms (GCM) 10K type strain sequencing project: providing services to taxonomists for standard genome sequencing and annotation.</title>
        <authorList>
            <consortium name="The Broad Institute Genomics Platform"/>
            <consortium name="The Broad Institute Genome Sequencing Center for Infectious Disease"/>
            <person name="Wu L."/>
            <person name="Ma J."/>
        </authorList>
    </citation>
    <scope>NUCLEOTIDE SEQUENCE [LARGE SCALE GENOMIC DNA]</scope>
    <source>
        <strain evidence="6">JCM 13249</strain>
    </source>
</reference>
<dbReference type="InterPro" id="IPR004302">
    <property type="entry name" value="Cellulose/chitin-bd_N"/>
</dbReference>
<dbReference type="InterPro" id="IPR001919">
    <property type="entry name" value="CBD2"/>
</dbReference>
<proteinExistence type="predicted"/>
<comment type="caution">
    <text evidence="5">The sequence shown here is derived from an EMBL/GenBank/DDBJ whole genome shotgun (WGS) entry which is preliminary data.</text>
</comment>